<dbReference type="GO" id="GO:0034432">
    <property type="term" value="F:bis(5'-adenosyl)-pentaphosphatase activity"/>
    <property type="evidence" value="ECO:0007669"/>
    <property type="project" value="TreeGrafter"/>
</dbReference>
<dbReference type="Proteomes" id="UP000000268">
    <property type="component" value="Chromosome"/>
</dbReference>
<dbReference type="PANTHER" id="PTHR12629">
    <property type="entry name" value="DIPHOSPHOINOSITOL POLYPHOSPHATE PHOSPHOHYDROLASE"/>
    <property type="match status" value="1"/>
</dbReference>
<proteinExistence type="predicted"/>
<evidence type="ECO:0000259" key="5">
    <source>
        <dbReference type="PROSITE" id="PS51462"/>
    </source>
</evidence>
<evidence type="ECO:0000256" key="1">
    <source>
        <dbReference type="ARBA" id="ARBA00001946"/>
    </source>
</evidence>
<dbReference type="GO" id="GO:0071543">
    <property type="term" value="P:diphosphoinositol polyphosphate metabolic process"/>
    <property type="evidence" value="ECO:0007669"/>
    <property type="project" value="TreeGrafter"/>
</dbReference>
<evidence type="ECO:0000256" key="4">
    <source>
        <dbReference type="ARBA" id="ARBA00022842"/>
    </source>
</evidence>
<comment type="cofactor">
    <cofactor evidence="1">
        <name>Mg(2+)</name>
        <dbReference type="ChEBI" id="CHEBI:18420"/>
    </cofactor>
</comment>
<dbReference type="HOGENOM" id="CLU_037162_8_1_3"/>
<dbReference type="GO" id="GO:0000298">
    <property type="term" value="F:endopolyphosphatase activity"/>
    <property type="evidence" value="ECO:0007669"/>
    <property type="project" value="TreeGrafter"/>
</dbReference>
<dbReference type="eggNOG" id="COG1051">
    <property type="taxonomic scope" value="Bacteria"/>
</dbReference>
<dbReference type="GO" id="GO:0005737">
    <property type="term" value="C:cytoplasm"/>
    <property type="evidence" value="ECO:0007669"/>
    <property type="project" value="TreeGrafter"/>
</dbReference>
<dbReference type="InterPro" id="IPR000086">
    <property type="entry name" value="NUDIX_hydrolase_dom"/>
</dbReference>
<dbReference type="EMBL" id="CP000828">
    <property type="protein sequence ID" value="ABW27991.1"/>
    <property type="molecule type" value="Genomic_DNA"/>
</dbReference>
<dbReference type="Pfam" id="PF00293">
    <property type="entry name" value="NUDIX"/>
    <property type="match status" value="1"/>
</dbReference>
<name>B0CCG2_ACAM1</name>
<evidence type="ECO:0000256" key="2">
    <source>
        <dbReference type="ARBA" id="ARBA00022723"/>
    </source>
</evidence>
<dbReference type="GO" id="GO:0008486">
    <property type="term" value="F:diphosphoinositol-polyphosphate diphosphatase activity"/>
    <property type="evidence" value="ECO:0007669"/>
    <property type="project" value="TreeGrafter"/>
</dbReference>
<keyword evidence="7" id="KW-1185">Reference proteome</keyword>
<sequence length="138" mass="15809">MTPVEGRYQHSAALPYLIQPDGLKVVLITSRKRGRWIIPKGEIEPDLTAWDSAAKEAWEEAGIEGLIATEPLGTYAHQKWGSTCTVQVFPLVVTQLHRAWQEDHERERRVVSVAKAYKLVEMKSLRKMLGKFEKWLNL</sequence>
<organism evidence="6 7">
    <name type="scientific">Acaryochloris marina (strain MBIC 11017)</name>
    <dbReference type="NCBI Taxonomy" id="329726"/>
    <lineage>
        <taxon>Bacteria</taxon>
        <taxon>Bacillati</taxon>
        <taxon>Cyanobacteriota</taxon>
        <taxon>Cyanophyceae</taxon>
        <taxon>Acaryochloridales</taxon>
        <taxon>Acaryochloridaceae</taxon>
        <taxon>Acaryochloris</taxon>
    </lineage>
</organism>
<dbReference type="PANTHER" id="PTHR12629:SF0">
    <property type="entry name" value="DIPHOSPHOINOSITOL-POLYPHOSPHATE DIPHOSPHATASE"/>
    <property type="match status" value="1"/>
</dbReference>
<dbReference type="KEGG" id="amr:AM1_2995"/>
<reference evidence="6 7" key="1">
    <citation type="journal article" date="2008" name="Proc. Natl. Acad. Sci. U.S.A.">
        <title>Niche adaptation and genome expansion in the chlorophyll d-producing cyanobacterium Acaryochloris marina.</title>
        <authorList>
            <person name="Swingley W.D."/>
            <person name="Chen M."/>
            <person name="Cheung P.C."/>
            <person name="Conrad A.L."/>
            <person name="Dejesa L.C."/>
            <person name="Hao J."/>
            <person name="Honchak B.M."/>
            <person name="Karbach L.E."/>
            <person name="Kurdoglu A."/>
            <person name="Lahiri S."/>
            <person name="Mastrian S.D."/>
            <person name="Miyashita H."/>
            <person name="Page L."/>
            <person name="Ramakrishna P."/>
            <person name="Satoh S."/>
            <person name="Sattley W.M."/>
            <person name="Shimada Y."/>
            <person name="Taylor H.L."/>
            <person name="Tomo T."/>
            <person name="Tsuchiya T."/>
            <person name="Wang Z.T."/>
            <person name="Raymond J."/>
            <person name="Mimuro M."/>
            <person name="Blankenship R.E."/>
            <person name="Touchman J.W."/>
        </authorList>
    </citation>
    <scope>NUCLEOTIDE SEQUENCE [LARGE SCALE GENOMIC DNA]</scope>
    <source>
        <strain evidence="7">MBIC 11017</strain>
    </source>
</reference>
<accession>B0CCG2</accession>
<dbReference type="GO" id="GO:1901907">
    <property type="term" value="P:diadenosine pentaphosphate catabolic process"/>
    <property type="evidence" value="ECO:0007669"/>
    <property type="project" value="TreeGrafter"/>
</dbReference>
<dbReference type="InterPro" id="IPR015797">
    <property type="entry name" value="NUDIX_hydrolase-like_dom_sf"/>
</dbReference>
<dbReference type="STRING" id="329726.AM1_2995"/>
<gene>
    <name evidence="6" type="ordered locus">AM1_2995</name>
</gene>
<dbReference type="SUPFAM" id="SSF55811">
    <property type="entry name" value="Nudix"/>
    <property type="match status" value="1"/>
</dbReference>
<dbReference type="RefSeq" id="WP_012163424.1">
    <property type="nucleotide sequence ID" value="NC_009925.1"/>
</dbReference>
<protein>
    <submittedName>
        <fullName evidence="6">Hydroxylase, NUDIX family protein</fullName>
    </submittedName>
</protein>
<dbReference type="OrthoDB" id="9816289at2"/>
<keyword evidence="3" id="KW-0378">Hydrolase</keyword>
<keyword evidence="4" id="KW-0460">Magnesium</keyword>
<dbReference type="AlphaFoldDB" id="B0CCG2"/>
<dbReference type="GO" id="GO:0034431">
    <property type="term" value="F:bis(5'-adenosyl)-hexaphosphatase activity"/>
    <property type="evidence" value="ECO:0007669"/>
    <property type="project" value="TreeGrafter"/>
</dbReference>
<dbReference type="GO" id="GO:0046872">
    <property type="term" value="F:metal ion binding"/>
    <property type="evidence" value="ECO:0007669"/>
    <property type="project" value="UniProtKB-KW"/>
</dbReference>
<keyword evidence="2" id="KW-0479">Metal-binding</keyword>
<dbReference type="CDD" id="cd04666">
    <property type="entry name" value="NUDIX_DIPP2_like_Nudt4"/>
    <property type="match status" value="1"/>
</dbReference>
<evidence type="ECO:0000313" key="7">
    <source>
        <dbReference type="Proteomes" id="UP000000268"/>
    </source>
</evidence>
<feature type="domain" description="Nudix hydrolase" evidence="5">
    <location>
        <begin position="8"/>
        <end position="138"/>
    </location>
</feature>
<dbReference type="PROSITE" id="PS51462">
    <property type="entry name" value="NUDIX"/>
    <property type="match status" value="1"/>
</dbReference>
<evidence type="ECO:0000313" key="6">
    <source>
        <dbReference type="EMBL" id="ABW27991.1"/>
    </source>
</evidence>
<evidence type="ECO:0000256" key="3">
    <source>
        <dbReference type="ARBA" id="ARBA00022801"/>
    </source>
</evidence>
<dbReference type="GO" id="GO:1901909">
    <property type="term" value="P:diadenosine hexaphosphate catabolic process"/>
    <property type="evidence" value="ECO:0007669"/>
    <property type="project" value="TreeGrafter"/>
</dbReference>
<dbReference type="InterPro" id="IPR047198">
    <property type="entry name" value="DDP-like_NUDIX"/>
</dbReference>
<dbReference type="GO" id="GO:1901911">
    <property type="term" value="P:adenosine 5'-(hexahydrogen pentaphosphate) catabolic process"/>
    <property type="evidence" value="ECO:0007669"/>
    <property type="project" value="TreeGrafter"/>
</dbReference>
<dbReference type="Gene3D" id="3.90.79.10">
    <property type="entry name" value="Nucleoside Triphosphate Pyrophosphohydrolase"/>
    <property type="match status" value="1"/>
</dbReference>